<name>A0A914PLW6_9BILA</name>
<proteinExistence type="predicted"/>
<evidence type="ECO:0000313" key="1">
    <source>
        <dbReference type="Proteomes" id="UP000887578"/>
    </source>
</evidence>
<reference evidence="2" key="1">
    <citation type="submission" date="2022-11" db="UniProtKB">
        <authorList>
            <consortium name="WormBaseParasite"/>
        </authorList>
    </citation>
    <scope>IDENTIFICATION</scope>
</reference>
<dbReference type="AlphaFoldDB" id="A0A914PLW6"/>
<sequence>MSDNIPFIRAPLSDFPSDILKWMKINANPKMLLKLMKCCKYFQHLPEFPYFVVKEIRFCYKVEGGEDEDHWWLMTLDDKTQIFKGLKSIEKVTKKFWITKSLDFNVPEYLIPKIAVCDIQILHLEKPISYDYFKFLTASGNVKEFNISTSASIKYNNGLY</sequence>
<keyword evidence="1" id="KW-1185">Reference proteome</keyword>
<evidence type="ECO:0000313" key="2">
    <source>
        <dbReference type="WBParaSite" id="PDA_v2.g1577.t1"/>
    </source>
</evidence>
<dbReference type="WBParaSite" id="PDA_v2.g1577.t1">
    <property type="protein sequence ID" value="PDA_v2.g1577.t1"/>
    <property type="gene ID" value="PDA_v2.g1577"/>
</dbReference>
<dbReference type="Proteomes" id="UP000887578">
    <property type="component" value="Unplaced"/>
</dbReference>
<accession>A0A914PLW6</accession>
<protein>
    <submittedName>
        <fullName evidence="2">F-box domain-containing protein</fullName>
    </submittedName>
</protein>
<organism evidence="1 2">
    <name type="scientific">Panagrolaimus davidi</name>
    <dbReference type="NCBI Taxonomy" id="227884"/>
    <lineage>
        <taxon>Eukaryota</taxon>
        <taxon>Metazoa</taxon>
        <taxon>Ecdysozoa</taxon>
        <taxon>Nematoda</taxon>
        <taxon>Chromadorea</taxon>
        <taxon>Rhabditida</taxon>
        <taxon>Tylenchina</taxon>
        <taxon>Panagrolaimomorpha</taxon>
        <taxon>Panagrolaimoidea</taxon>
        <taxon>Panagrolaimidae</taxon>
        <taxon>Panagrolaimus</taxon>
    </lineage>
</organism>